<name>A0AAJ6YU02_9HYME</name>
<evidence type="ECO:0000313" key="3">
    <source>
        <dbReference type="RefSeq" id="XP_011504334.1"/>
    </source>
</evidence>
<reference evidence="3" key="1">
    <citation type="submission" date="2025-08" db="UniProtKB">
        <authorList>
            <consortium name="RefSeq"/>
        </authorList>
    </citation>
    <scope>IDENTIFICATION</scope>
</reference>
<feature type="compositionally biased region" description="Low complexity" evidence="1">
    <location>
        <begin position="78"/>
        <end position="88"/>
    </location>
</feature>
<gene>
    <name evidence="3" type="primary">LOC105367350</name>
</gene>
<accession>A0AAJ6YU02</accession>
<evidence type="ECO:0000313" key="2">
    <source>
        <dbReference type="Proteomes" id="UP000695007"/>
    </source>
</evidence>
<organism evidence="2 3">
    <name type="scientific">Ceratosolen solmsi marchali</name>
    <dbReference type="NCBI Taxonomy" id="326594"/>
    <lineage>
        <taxon>Eukaryota</taxon>
        <taxon>Metazoa</taxon>
        <taxon>Ecdysozoa</taxon>
        <taxon>Arthropoda</taxon>
        <taxon>Hexapoda</taxon>
        <taxon>Insecta</taxon>
        <taxon>Pterygota</taxon>
        <taxon>Neoptera</taxon>
        <taxon>Endopterygota</taxon>
        <taxon>Hymenoptera</taxon>
        <taxon>Apocrita</taxon>
        <taxon>Proctotrupomorpha</taxon>
        <taxon>Chalcidoidea</taxon>
        <taxon>Agaonidae</taxon>
        <taxon>Agaoninae</taxon>
        <taxon>Ceratosolen</taxon>
    </lineage>
</organism>
<proteinExistence type="predicted"/>
<dbReference type="GeneID" id="105367350"/>
<evidence type="ECO:0000256" key="1">
    <source>
        <dbReference type="SAM" id="MobiDB-lite"/>
    </source>
</evidence>
<dbReference type="Proteomes" id="UP000695007">
    <property type="component" value="Unplaced"/>
</dbReference>
<keyword evidence="2" id="KW-1185">Reference proteome</keyword>
<protein>
    <submittedName>
        <fullName evidence="3">Uncharacterized protein LOC105367350</fullName>
    </submittedName>
</protein>
<dbReference type="RefSeq" id="XP_011504334.1">
    <property type="nucleotide sequence ID" value="XM_011506032.1"/>
</dbReference>
<dbReference type="AlphaFoldDB" id="A0AAJ6YU02"/>
<feature type="compositionally biased region" description="Polar residues" evidence="1">
    <location>
        <begin position="1"/>
        <end position="11"/>
    </location>
</feature>
<dbReference type="KEGG" id="csol:105367350"/>
<feature type="region of interest" description="Disordered" evidence="1">
    <location>
        <begin position="1"/>
        <end position="238"/>
    </location>
</feature>
<feature type="compositionally biased region" description="Basic and acidic residues" evidence="1">
    <location>
        <begin position="131"/>
        <end position="142"/>
    </location>
</feature>
<feature type="compositionally biased region" description="Polar residues" evidence="1">
    <location>
        <begin position="109"/>
        <end position="126"/>
    </location>
</feature>
<sequence length="331" mass="35900">MTSALASTDNGTDTEDTVDFTATNSSVSSPKPSDSDEAIEESEKLASFIDAEKKRGAARKQHWKSQSVGDSGPGVVQSSHANNTSTTSHSEDFQEHTTFSANRELWQRRATSQTHLNPPMSSTSNFFRAYQELRDMRQKHTPDLVMDLPLSAQDPGNKSASTSSLSGSDDESPSRASLPEGANLATPGPESPDMSTAAERFAKQNQCTLKKNTKGVVDNGKQPRHGLDNESEIDNNGSEDIVRSMSSTQISEGSLALRSPMPSRSTTKIAAKFADMHLTGGSQMQVSSFKPQVKVKPTILRKPIVPYPHPHMSPELARKIEKQAQSTEQAN</sequence>